<dbReference type="InterPro" id="IPR006076">
    <property type="entry name" value="FAD-dep_OxRdtase"/>
</dbReference>
<dbReference type="EMBL" id="CP044016">
    <property type="protein sequence ID" value="QES87747.1"/>
    <property type="molecule type" value="Genomic_DNA"/>
</dbReference>
<gene>
    <name evidence="2" type="ORF">E0W69_003380</name>
</gene>
<keyword evidence="3" id="KW-1185">Reference proteome</keyword>
<evidence type="ECO:0000259" key="1">
    <source>
        <dbReference type="Pfam" id="PF01266"/>
    </source>
</evidence>
<feature type="domain" description="FAD dependent oxidoreductase" evidence="1">
    <location>
        <begin position="4"/>
        <end position="51"/>
    </location>
</feature>
<dbReference type="KEGG" id="arac:E0W69_003380"/>
<protein>
    <submittedName>
        <fullName evidence="2">FAD-binding oxidoreductase</fullName>
    </submittedName>
</protein>
<dbReference type="Pfam" id="PF01266">
    <property type="entry name" value="DAO"/>
    <property type="match status" value="1"/>
</dbReference>
<dbReference type="SUPFAM" id="SSF51905">
    <property type="entry name" value="FAD/NAD(P)-binding domain"/>
    <property type="match status" value="1"/>
</dbReference>
<dbReference type="RefSeq" id="WP_131328634.1">
    <property type="nucleotide sequence ID" value="NZ_CP044016.1"/>
</dbReference>
<name>A0A5P2FXS9_9BACT</name>
<sequence>MNVDFIVVGQGVCGTFLSYYLLEKGFSVIVVDQFRENTASQIASGVINPVTGRRIVKTWMIRVLKMLRKNHT</sequence>
<dbReference type="InterPro" id="IPR036188">
    <property type="entry name" value="FAD/NAD-bd_sf"/>
</dbReference>
<reference evidence="2 3" key="1">
    <citation type="submission" date="2019-09" db="EMBL/GenBank/DDBJ databases">
        <title>Complete genome sequence of Arachidicoccus sp. B3-10 isolated from apple orchard soil.</title>
        <authorList>
            <person name="Kim H.S."/>
            <person name="Han K.-I."/>
            <person name="Suh M.K."/>
            <person name="Lee K.C."/>
            <person name="Eom M.K."/>
            <person name="Kim J.-S."/>
            <person name="Kang S.W."/>
            <person name="Sin Y."/>
            <person name="Lee J.-S."/>
        </authorList>
    </citation>
    <scope>NUCLEOTIDE SEQUENCE [LARGE SCALE GENOMIC DNA]</scope>
    <source>
        <strain evidence="2 3">B3-10</strain>
    </source>
</reference>
<proteinExistence type="predicted"/>
<evidence type="ECO:0000313" key="3">
    <source>
        <dbReference type="Proteomes" id="UP000292424"/>
    </source>
</evidence>
<dbReference type="AlphaFoldDB" id="A0A5P2FXS9"/>
<organism evidence="2 3">
    <name type="scientific">Rhizosphaericola mali</name>
    <dbReference type="NCBI Taxonomy" id="2545455"/>
    <lineage>
        <taxon>Bacteria</taxon>
        <taxon>Pseudomonadati</taxon>
        <taxon>Bacteroidota</taxon>
        <taxon>Chitinophagia</taxon>
        <taxon>Chitinophagales</taxon>
        <taxon>Chitinophagaceae</taxon>
        <taxon>Rhizosphaericola</taxon>
    </lineage>
</organism>
<dbReference type="OrthoDB" id="214253at2"/>
<accession>A0A5P2FXS9</accession>
<dbReference type="Proteomes" id="UP000292424">
    <property type="component" value="Chromosome"/>
</dbReference>
<dbReference type="Gene3D" id="3.50.50.60">
    <property type="entry name" value="FAD/NAD(P)-binding domain"/>
    <property type="match status" value="1"/>
</dbReference>
<evidence type="ECO:0000313" key="2">
    <source>
        <dbReference type="EMBL" id="QES87747.1"/>
    </source>
</evidence>